<organism evidence="2 3">
    <name type="scientific">Streptomyces cyaneochromogenes</name>
    <dbReference type="NCBI Taxonomy" id="2496836"/>
    <lineage>
        <taxon>Bacteria</taxon>
        <taxon>Bacillati</taxon>
        <taxon>Actinomycetota</taxon>
        <taxon>Actinomycetes</taxon>
        <taxon>Kitasatosporales</taxon>
        <taxon>Streptomycetaceae</taxon>
        <taxon>Streptomyces</taxon>
    </lineage>
</organism>
<dbReference type="EMBL" id="CP034539">
    <property type="protein sequence ID" value="AZQ38199.1"/>
    <property type="molecule type" value="Genomic_DNA"/>
</dbReference>
<proteinExistence type="predicted"/>
<dbReference type="AlphaFoldDB" id="A0A3S9MG94"/>
<evidence type="ECO:0000256" key="1">
    <source>
        <dbReference type="SAM" id="MobiDB-lite"/>
    </source>
</evidence>
<evidence type="ECO:0000313" key="3">
    <source>
        <dbReference type="Proteomes" id="UP000280298"/>
    </source>
</evidence>
<dbReference type="Proteomes" id="UP000280298">
    <property type="component" value="Chromosome"/>
</dbReference>
<reference evidence="2 3" key="1">
    <citation type="journal article" date="2019" name="Int. J. Syst. Evol. Microbiol.">
        <title>Streptomyces cyaneochromogenes sp. nov., a blue pigment-producing actinomycete from manganese-contaminated soil.</title>
        <authorList>
            <person name="Tang X."/>
            <person name="Zhao J."/>
            <person name="Li K."/>
            <person name="Chen Z."/>
            <person name="Sun Y."/>
            <person name="Gao J."/>
        </authorList>
    </citation>
    <scope>NUCLEOTIDE SEQUENCE [LARGE SCALE GENOMIC DNA]</scope>
    <source>
        <strain evidence="2 3">MK-45</strain>
    </source>
</reference>
<dbReference type="KEGG" id="scya:EJ357_36050"/>
<feature type="region of interest" description="Disordered" evidence="1">
    <location>
        <begin position="54"/>
        <end position="78"/>
    </location>
</feature>
<keyword evidence="3" id="KW-1185">Reference proteome</keyword>
<dbReference type="RefSeq" id="WP_126395858.1">
    <property type="nucleotide sequence ID" value="NZ_CP034539.1"/>
</dbReference>
<name>A0A3S9MG94_9ACTN</name>
<evidence type="ECO:0000313" key="2">
    <source>
        <dbReference type="EMBL" id="AZQ38199.1"/>
    </source>
</evidence>
<feature type="region of interest" description="Disordered" evidence="1">
    <location>
        <begin position="1"/>
        <end position="25"/>
    </location>
</feature>
<gene>
    <name evidence="2" type="ORF">EJ357_36050</name>
</gene>
<accession>A0A3S9MG94</accession>
<protein>
    <submittedName>
        <fullName evidence="2">Uncharacterized protein</fullName>
    </submittedName>
</protein>
<sequence>MPRSEAAVTGDMCDRRPRGARRGGPQLYGFRAHVVQGVVPQHLGIHADRRRLAAGDGPGSLRCPGAQQRHHPVRPLPDQDTAEVLAFDRGHEERAQALLLVAGPQEPGCAPGVEHQLAPDMMPSP</sequence>